<dbReference type="RefSeq" id="WP_169488412.1">
    <property type="nucleotide sequence ID" value="NZ_JABBGJ010000031.1"/>
</dbReference>
<dbReference type="AlphaFoldDB" id="A0A848IL45"/>
<comment type="caution">
    <text evidence="1">The sequence shown here is derived from an EMBL/GenBank/DDBJ whole genome shotgun (WGS) entry which is preliminary data.</text>
</comment>
<sequence>MLQRQGFGTTLNGTFGHGHLEAHIDSSRAIGELFYQAGSLAPQHSARNRYSYHSYGTSAEHLLPVALQENALEWFEQRSGQRPAGIRQQALAYMYSSSNGNTGADDILLMRYRYDSADQAVYDIEGDEPIAELVSDGGKTFVMDTVRINTLALDADTEAAFEKALRTGFHQCDTRLGADYCMRRLAWLASEYFLAANEGKQTTTYVLKRDAEQPAELTDLIVR</sequence>
<keyword evidence="2" id="KW-1185">Reference proteome</keyword>
<proteinExistence type="predicted"/>
<reference evidence="1 2" key="1">
    <citation type="submission" date="2020-04" db="EMBL/GenBank/DDBJ databases">
        <title>Paraburkholderia sp. RP-4-7 isolated from soil.</title>
        <authorList>
            <person name="Dahal R.H."/>
        </authorList>
    </citation>
    <scope>NUCLEOTIDE SEQUENCE [LARGE SCALE GENOMIC DNA]</scope>
    <source>
        <strain evidence="1 2">RP-4-7</strain>
    </source>
</reference>
<evidence type="ECO:0000313" key="2">
    <source>
        <dbReference type="Proteomes" id="UP000544134"/>
    </source>
</evidence>
<evidence type="ECO:0000313" key="1">
    <source>
        <dbReference type="EMBL" id="NMM01586.1"/>
    </source>
</evidence>
<gene>
    <name evidence="1" type="ORF">HHL24_27065</name>
</gene>
<dbReference type="Proteomes" id="UP000544134">
    <property type="component" value="Unassembled WGS sequence"/>
</dbReference>
<dbReference type="EMBL" id="JABBGJ010000031">
    <property type="protein sequence ID" value="NMM01586.1"/>
    <property type="molecule type" value="Genomic_DNA"/>
</dbReference>
<protein>
    <submittedName>
        <fullName evidence="1">Uncharacterized protein</fullName>
    </submittedName>
</protein>
<organism evidence="1 2">
    <name type="scientific">Paraburkholderia polaris</name>
    <dbReference type="NCBI Taxonomy" id="2728848"/>
    <lineage>
        <taxon>Bacteria</taxon>
        <taxon>Pseudomonadati</taxon>
        <taxon>Pseudomonadota</taxon>
        <taxon>Betaproteobacteria</taxon>
        <taxon>Burkholderiales</taxon>
        <taxon>Burkholderiaceae</taxon>
        <taxon>Paraburkholderia</taxon>
    </lineage>
</organism>
<name>A0A848IL45_9BURK</name>
<accession>A0A848IL45</accession>